<evidence type="ECO:0000313" key="2">
    <source>
        <dbReference type="Proteomes" id="UP000192455"/>
    </source>
</evidence>
<sequence>MVKSGGKTIRKEKRLFVRRIATIVDSDTGRAVGSQVEWNTGERRRIWHGEKAVRYTLQPCAKVPDWPRQRR</sequence>
<dbReference type="Proteomes" id="UP000192455">
    <property type="component" value="Unassembled WGS sequence"/>
</dbReference>
<reference evidence="1 2" key="1">
    <citation type="submission" date="2017-01" db="EMBL/GenBank/DDBJ databases">
        <authorList>
            <person name="Mah S.A."/>
            <person name="Swanson W.J."/>
            <person name="Moy G.W."/>
            <person name="Vacquier V.D."/>
        </authorList>
    </citation>
    <scope>NUCLEOTIDE SEQUENCE [LARGE SCALE GENOMIC DNA]</scope>
    <source>
        <strain evidence="1 2">DSM 21219</strain>
    </source>
</reference>
<accession>A0A1R3X9U2</accession>
<organism evidence="1 2">
    <name type="scientific">Pontibaca methylaminivorans</name>
    <dbReference type="NCBI Taxonomy" id="515897"/>
    <lineage>
        <taxon>Bacteria</taxon>
        <taxon>Pseudomonadati</taxon>
        <taxon>Pseudomonadota</taxon>
        <taxon>Alphaproteobacteria</taxon>
        <taxon>Rhodobacterales</taxon>
        <taxon>Roseobacteraceae</taxon>
        <taxon>Pontibaca</taxon>
    </lineage>
</organism>
<protein>
    <submittedName>
        <fullName evidence="1">Uncharacterized protein</fullName>
    </submittedName>
</protein>
<dbReference type="AlphaFoldDB" id="A0A1R3X9U2"/>
<dbReference type="EMBL" id="FTPS01000004">
    <property type="protein sequence ID" value="SIT87072.1"/>
    <property type="molecule type" value="Genomic_DNA"/>
</dbReference>
<gene>
    <name evidence="1" type="ORF">SAMN05421849_2549</name>
</gene>
<dbReference type="STRING" id="515897.SAMN05421849_2549"/>
<evidence type="ECO:0000313" key="1">
    <source>
        <dbReference type="EMBL" id="SIT87072.1"/>
    </source>
</evidence>
<proteinExistence type="predicted"/>
<keyword evidence="2" id="KW-1185">Reference proteome</keyword>
<name>A0A1R3X9U2_9RHOB</name>